<dbReference type="KEGG" id="taqu:KDW03_04755"/>
<feature type="coiled-coil region" evidence="1">
    <location>
        <begin position="498"/>
        <end position="577"/>
    </location>
</feature>
<feature type="coiled-coil region" evidence="1">
    <location>
        <begin position="403"/>
        <end position="467"/>
    </location>
</feature>
<sequence length="729" mass="85016">MIKKLKLEAFGRFHNTSFPMTQTTVFFGPNESGKTTIFDAIAIALCAPTKGKKSSEWEAIHKRYEGFLPPEIETTARVSLDYGKFFNFFAIRSGESSIEFEEEKNWLSDMRSRLFSGGYDITRLSTRFTNLVESRQKDAYPRLIAECEQELQRYQQEIKQLTDEAQRYKNSLELLQKTEATLKEITSTLEEKLSRRKKLQTELEHLEQKLEASNIQHWIKLYEKYESIRDDIARHYAGLEENEILSLENKAKEIEKTRTTLQQDIAILARKQSTLQILLSQIAHINEEIHTREREQKKKNTLAFFLSLTSGLFGLLAIASATIVFFLSRIPWYIGIITGSVFFFMGILTLFGSFLVKKDTLTTPLRSEIENAYQEALRENLIFSRPSNWENFCQDIAKLQESFSALFREKQQSLENLKKTEEEFQTSYQRFCFEHNVSSLAVARERLDELKQKNSEMNTILHALETHPLRDKSHTLEEQYHHFKTRLENLSPTDLDSAKNAQQQKVALKNQLVSLEDEIQKLEAKKQQLSENRVQIRTELLAMETAMQAYAAKKTEAQRLEKRKEILSQEKQACEKILAIFSEIENKQASVFTILAEEVKKEFGDIFPPFKEIEIQAFSEEAIRIPDATATRRPLKYLSRGTQDLFYLALRLFLGRKMWDDPNTPGLFLLDEPFAALDENRTQIALKILQHFQNLYHWQYIILTKDENLVNLFKTWPEVTIHTLSRSLL</sequence>
<dbReference type="EMBL" id="CP073355">
    <property type="protein sequence ID" value="URA11110.1"/>
    <property type="molecule type" value="Genomic_DNA"/>
</dbReference>
<keyword evidence="1" id="KW-0175">Coiled coil</keyword>
<dbReference type="AlphaFoldDB" id="A0AAX3BFZ0"/>
<feature type="coiled-coil region" evidence="1">
    <location>
        <begin position="137"/>
        <end position="271"/>
    </location>
</feature>
<evidence type="ECO:0000313" key="4">
    <source>
        <dbReference type="EMBL" id="URA11110.1"/>
    </source>
</evidence>
<feature type="domain" description="Rad50/SbcC-type AAA" evidence="3">
    <location>
        <begin position="4"/>
        <end position="211"/>
    </location>
</feature>
<evidence type="ECO:0000256" key="2">
    <source>
        <dbReference type="SAM" id="Phobius"/>
    </source>
</evidence>
<dbReference type="Pfam" id="PF13476">
    <property type="entry name" value="AAA_23"/>
    <property type="match status" value="1"/>
</dbReference>
<dbReference type="GO" id="GO:0016887">
    <property type="term" value="F:ATP hydrolysis activity"/>
    <property type="evidence" value="ECO:0007669"/>
    <property type="project" value="InterPro"/>
</dbReference>
<name>A0AAX3BFZ0_9SPIR</name>
<keyword evidence="2" id="KW-0472">Membrane</keyword>
<feature type="transmembrane region" description="Helical" evidence="2">
    <location>
        <begin position="332"/>
        <end position="356"/>
    </location>
</feature>
<keyword evidence="2" id="KW-0812">Transmembrane</keyword>
<organism evidence="4 5">
    <name type="scientific">Thermospira aquatica</name>
    <dbReference type="NCBI Taxonomy" id="2828656"/>
    <lineage>
        <taxon>Bacteria</taxon>
        <taxon>Pseudomonadati</taxon>
        <taxon>Spirochaetota</taxon>
        <taxon>Spirochaetia</taxon>
        <taxon>Brevinematales</taxon>
        <taxon>Thermospiraceae</taxon>
        <taxon>Thermospira</taxon>
    </lineage>
</organism>
<evidence type="ECO:0000313" key="5">
    <source>
        <dbReference type="Proteomes" id="UP001056539"/>
    </source>
</evidence>
<dbReference type="PANTHER" id="PTHR32182:SF0">
    <property type="entry name" value="DNA REPLICATION AND REPAIR PROTEIN RECF"/>
    <property type="match status" value="1"/>
</dbReference>
<protein>
    <submittedName>
        <fullName evidence="4">AAA family ATPase</fullName>
    </submittedName>
</protein>
<gene>
    <name evidence="4" type="ORF">KDW03_04755</name>
</gene>
<dbReference type="PANTHER" id="PTHR32182">
    <property type="entry name" value="DNA REPLICATION AND REPAIR PROTEIN RECF"/>
    <property type="match status" value="1"/>
</dbReference>
<dbReference type="RefSeq" id="WP_271436245.1">
    <property type="nucleotide sequence ID" value="NZ_CP073355.1"/>
</dbReference>
<dbReference type="GO" id="GO:0000731">
    <property type="term" value="P:DNA synthesis involved in DNA repair"/>
    <property type="evidence" value="ECO:0007669"/>
    <property type="project" value="TreeGrafter"/>
</dbReference>
<dbReference type="Gene3D" id="3.40.50.300">
    <property type="entry name" value="P-loop containing nucleotide triphosphate hydrolases"/>
    <property type="match status" value="2"/>
</dbReference>
<reference evidence="4" key="2">
    <citation type="submission" date="2022-06" db="EMBL/GenBank/DDBJ databases">
        <title>Thermospira aquatica gen. nov., sp. nov.</title>
        <authorList>
            <person name="Ben Ali Gam Z."/>
            <person name="Labat M."/>
        </authorList>
    </citation>
    <scope>NUCLEOTIDE SEQUENCE</scope>
    <source>
        <strain evidence="4">F1F22</strain>
    </source>
</reference>
<reference evidence="4" key="1">
    <citation type="submission" date="2021-04" db="EMBL/GenBank/DDBJ databases">
        <authorList>
            <person name="Postec A."/>
        </authorList>
    </citation>
    <scope>NUCLEOTIDE SEQUENCE</scope>
    <source>
        <strain evidence="4">F1F22</strain>
    </source>
</reference>
<evidence type="ECO:0000259" key="3">
    <source>
        <dbReference type="Pfam" id="PF13476"/>
    </source>
</evidence>
<dbReference type="InterPro" id="IPR038729">
    <property type="entry name" value="Rad50/SbcC_AAA"/>
</dbReference>
<keyword evidence="2" id="KW-1133">Transmembrane helix</keyword>
<feature type="transmembrane region" description="Helical" evidence="2">
    <location>
        <begin position="302"/>
        <end position="326"/>
    </location>
</feature>
<evidence type="ECO:0000256" key="1">
    <source>
        <dbReference type="SAM" id="Coils"/>
    </source>
</evidence>
<proteinExistence type="predicted"/>
<dbReference type="SUPFAM" id="SSF52540">
    <property type="entry name" value="P-loop containing nucleoside triphosphate hydrolases"/>
    <property type="match status" value="1"/>
</dbReference>
<dbReference type="InterPro" id="IPR027417">
    <property type="entry name" value="P-loop_NTPase"/>
</dbReference>
<keyword evidence="5" id="KW-1185">Reference proteome</keyword>
<dbReference type="GO" id="GO:0006302">
    <property type="term" value="P:double-strand break repair"/>
    <property type="evidence" value="ECO:0007669"/>
    <property type="project" value="InterPro"/>
</dbReference>
<dbReference type="Proteomes" id="UP001056539">
    <property type="component" value="Chromosome"/>
</dbReference>
<accession>A0AAX3BFZ0</accession>